<evidence type="ECO:0000313" key="2">
    <source>
        <dbReference type="Proteomes" id="UP000632498"/>
    </source>
</evidence>
<reference evidence="1" key="2">
    <citation type="submission" date="2020-09" db="EMBL/GenBank/DDBJ databases">
        <authorList>
            <person name="Sun Q."/>
            <person name="Zhou Y."/>
        </authorList>
    </citation>
    <scope>NUCLEOTIDE SEQUENCE</scope>
    <source>
        <strain evidence="1">CGMCC 1.15254</strain>
    </source>
</reference>
<dbReference type="EMBL" id="BMHV01000048">
    <property type="protein sequence ID" value="GGF76362.1"/>
    <property type="molecule type" value="Genomic_DNA"/>
</dbReference>
<comment type="caution">
    <text evidence="1">The sequence shown here is derived from an EMBL/GenBank/DDBJ whole genome shotgun (WGS) entry which is preliminary data.</text>
</comment>
<dbReference type="RefSeq" id="WP_188667241.1">
    <property type="nucleotide sequence ID" value="NZ_BMHV01000048.1"/>
</dbReference>
<keyword evidence="2" id="KW-1185">Reference proteome</keyword>
<dbReference type="SUPFAM" id="SSF53335">
    <property type="entry name" value="S-adenosyl-L-methionine-dependent methyltransferases"/>
    <property type="match status" value="1"/>
</dbReference>
<dbReference type="CDD" id="cd02440">
    <property type="entry name" value="AdoMet_MTases"/>
    <property type="match status" value="1"/>
</dbReference>
<dbReference type="GO" id="GO:0008168">
    <property type="term" value="F:methyltransferase activity"/>
    <property type="evidence" value="ECO:0007669"/>
    <property type="project" value="InterPro"/>
</dbReference>
<dbReference type="AlphaFoldDB" id="A0A917C8G4"/>
<dbReference type="Gene3D" id="3.40.50.150">
    <property type="entry name" value="Vaccinia Virus protein VP39"/>
    <property type="match status" value="1"/>
</dbReference>
<dbReference type="GO" id="GO:0032259">
    <property type="term" value="P:methylation"/>
    <property type="evidence" value="ECO:0007669"/>
    <property type="project" value="InterPro"/>
</dbReference>
<dbReference type="Proteomes" id="UP000632498">
    <property type="component" value="Unassembled WGS sequence"/>
</dbReference>
<dbReference type="GO" id="GO:0003676">
    <property type="term" value="F:nucleic acid binding"/>
    <property type="evidence" value="ECO:0007669"/>
    <property type="project" value="InterPro"/>
</dbReference>
<organism evidence="1 2">
    <name type="scientific">Terasakiella brassicae</name>
    <dbReference type="NCBI Taxonomy" id="1634917"/>
    <lineage>
        <taxon>Bacteria</taxon>
        <taxon>Pseudomonadati</taxon>
        <taxon>Pseudomonadota</taxon>
        <taxon>Alphaproteobacteria</taxon>
        <taxon>Rhodospirillales</taxon>
        <taxon>Terasakiellaceae</taxon>
        <taxon>Terasakiella</taxon>
    </lineage>
</organism>
<reference evidence="1" key="1">
    <citation type="journal article" date="2014" name="Int. J. Syst. Evol. Microbiol.">
        <title>Complete genome sequence of Corynebacterium casei LMG S-19264T (=DSM 44701T), isolated from a smear-ripened cheese.</title>
        <authorList>
            <consortium name="US DOE Joint Genome Institute (JGI-PGF)"/>
            <person name="Walter F."/>
            <person name="Albersmeier A."/>
            <person name="Kalinowski J."/>
            <person name="Ruckert C."/>
        </authorList>
    </citation>
    <scope>NUCLEOTIDE SEQUENCE</scope>
    <source>
        <strain evidence="1">CGMCC 1.15254</strain>
    </source>
</reference>
<dbReference type="InterPro" id="IPR002052">
    <property type="entry name" value="DNA_methylase_N6_adenine_CS"/>
</dbReference>
<evidence type="ECO:0000313" key="1">
    <source>
        <dbReference type="EMBL" id="GGF76362.1"/>
    </source>
</evidence>
<gene>
    <name evidence="1" type="ORF">GCM10011332_32920</name>
</gene>
<proteinExistence type="predicted"/>
<dbReference type="InterPro" id="IPR029063">
    <property type="entry name" value="SAM-dependent_MTases_sf"/>
</dbReference>
<dbReference type="PROSITE" id="PS00092">
    <property type="entry name" value="N6_MTASE"/>
    <property type="match status" value="1"/>
</dbReference>
<name>A0A917C8G4_9PROT</name>
<protein>
    <submittedName>
        <fullName evidence="1">Uncharacterized protein</fullName>
    </submittedName>
</protein>
<accession>A0A917C8G4</accession>
<sequence length="203" mass="22889">MYHAKNIKVKNQAPKSNVIYTPDQLAGQIANLVGKHSVVFDPAVGGGALIKPMRVMGLCHHVIGIDINKHAEGFRFCNETGVCDFTKLEYWPFKMPDIVIMNPPFNGAESRQLYPELFLRKCFEFFGYDIPVVMATPVGFRSNLRSFTSKRLEFLRDCNITSIMTVPATIYPSACIQTEILFFNLPKLPPHMVVDLTDFQQAA</sequence>
<dbReference type="PRINTS" id="PR00507">
    <property type="entry name" value="N12N6MTFRASE"/>
</dbReference>